<accession>X0S7Q2</accession>
<reference evidence="1" key="1">
    <citation type="journal article" date="2014" name="Front. Microbiol.">
        <title>High frequency of phylogenetically diverse reductive dehalogenase-homologous genes in deep subseafloor sedimentary metagenomes.</title>
        <authorList>
            <person name="Kawai M."/>
            <person name="Futagami T."/>
            <person name="Toyoda A."/>
            <person name="Takaki Y."/>
            <person name="Nishi S."/>
            <person name="Hori S."/>
            <person name="Arai W."/>
            <person name="Tsubouchi T."/>
            <person name="Morono Y."/>
            <person name="Uchiyama I."/>
            <person name="Ito T."/>
            <person name="Fujiyama A."/>
            <person name="Inagaki F."/>
            <person name="Takami H."/>
        </authorList>
    </citation>
    <scope>NUCLEOTIDE SEQUENCE</scope>
    <source>
        <strain evidence="1">Expedition CK06-06</strain>
    </source>
</reference>
<dbReference type="EMBL" id="BARS01005681">
    <property type="protein sequence ID" value="GAF77068.1"/>
    <property type="molecule type" value="Genomic_DNA"/>
</dbReference>
<proteinExistence type="predicted"/>
<protein>
    <submittedName>
        <fullName evidence="1">Uncharacterized protein</fullName>
    </submittedName>
</protein>
<dbReference type="AlphaFoldDB" id="X0S7Q2"/>
<feature type="non-terminal residue" evidence="1">
    <location>
        <position position="261"/>
    </location>
</feature>
<sequence>MLLFTTVILLQAALWPMGLYGQGHPMDYKRWNQFDINRIRTEFSNTGLLCDGNQQNFSLSRAPAFEYPNGSGVSYGTSVGLVIGAHIDSLLPGAYSGQSLPSDYRYIVDATIDEGSAAYWNEEHFAPYPEFVGMSGAAMSDDPSSWPVQWPGVIPNSGDSLHVGSEGWPGYGPGGEQLADQESFAITYAFQGTDSWGQPIAGDAYHAWLNLSLEVRGLAWVGSLYEDFIIWIYVIRNVGDVPINGLRTGIHSDFGFIPEFL</sequence>
<evidence type="ECO:0000313" key="1">
    <source>
        <dbReference type="EMBL" id="GAF77068.1"/>
    </source>
</evidence>
<name>X0S7Q2_9ZZZZ</name>
<comment type="caution">
    <text evidence="1">The sequence shown here is derived from an EMBL/GenBank/DDBJ whole genome shotgun (WGS) entry which is preliminary data.</text>
</comment>
<gene>
    <name evidence="1" type="ORF">S01H1_11144</name>
</gene>
<organism evidence="1">
    <name type="scientific">marine sediment metagenome</name>
    <dbReference type="NCBI Taxonomy" id="412755"/>
    <lineage>
        <taxon>unclassified sequences</taxon>
        <taxon>metagenomes</taxon>
        <taxon>ecological metagenomes</taxon>
    </lineage>
</organism>